<dbReference type="Gene3D" id="1.10.340.70">
    <property type="match status" value="1"/>
</dbReference>
<protein>
    <submittedName>
        <fullName evidence="3">Transposon Ty3-G Gag-Pol polyprotein</fullName>
    </submittedName>
</protein>
<dbReference type="PANTHER" id="PTHR37984">
    <property type="entry name" value="PROTEIN CBG26694"/>
    <property type="match status" value="1"/>
</dbReference>
<feature type="domain" description="Integrase catalytic" evidence="2">
    <location>
        <begin position="498"/>
        <end position="665"/>
    </location>
</feature>
<gene>
    <name evidence="3" type="ORF">EPI10_020759</name>
</gene>
<dbReference type="InterPro" id="IPR012337">
    <property type="entry name" value="RNaseH-like_sf"/>
</dbReference>
<evidence type="ECO:0000313" key="3">
    <source>
        <dbReference type="EMBL" id="KAA3480313.1"/>
    </source>
</evidence>
<dbReference type="SUPFAM" id="SSF53098">
    <property type="entry name" value="Ribonuclease H-like"/>
    <property type="match status" value="1"/>
</dbReference>
<dbReference type="Proteomes" id="UP000325315">
    <property type="component" value="Unassembled WGS sequence"/>
</dbReference>
<dbReference type="InterPro" id="IPR050951">
    <property type="entry name" value="Retrovirus_Pol_polyprotein"/>
</dbReference>
<dbReference type="Gene3D" id="3.30.420.10">
    <property type="entry name" value="Ribonuclease H-like superfamily/Ribonuclease H"/>
    <property type="match status" value="1"/>
</dbReference>
<dbReference type="Gene3D" id="3.10.10.10">
    <property type="entry name" value="HIV Type 1 Reverse Transcriptase, subunit A, domain 1"/>
    <property type="match status" value="1"/>
</dbReference>
<feature type="region of interest" description="Disordered" evidence="1">
    <location>
        <begin position="1"/>
        <end position="52"/>
    </location>
</feature>
<dbReference type="PROSITE" id="PS50994">
    <property type="entry name" value="INTEGRASE"/>
    <property type="match status" value="1"/>
</dbReference>
<dbReference type="SUPFAM" id="SSF56672">
    <property type="entry name" value="DNA/RNA polymerases"/>
    <property type="match status" value="1"/>
</dbReference>
<dbReference type="GO" id="GO:0015074">
    <property type="term" value="P:DNA integration"/>
    <property type="evidence" value="ECO:0007669"/>
    <property type="project" value="InterPro"/>
</dbReference>
<dbReference type="EMBL" id="SMMG02000003">
    <property type="protein sequence ID" value="KAA3480313.1"/>
    <property type="molecule type" value="Genomic_DNA"/>
</dbReference>
<dbReference type="InterPro" id="IPR041588">
    <property type="entry name" value="Integrase_H2C2"/>
</dbReference>
<dbReference type="CDD" id="cd00303">
    <property type="entry name" value="retropepsin_like"/>
    <property type="match status" value="1"/>
</dbReference>
<accession>A0A5B6WFV4</accession>
<dbReference type="PANTHER" id="PTHR37984:SF15">
    <property type="entry name" value="INTEGRASE CATALYTIC DOMAIN-CONTAINING PROTEIN"/>
    <property type="match status" value="1"/>
</dbReference>
<dbReference type="Pfam" id="PF17919">
    <property type="entry name" value="RT_RNaseH_2"/>
    <property type="match status" value="1"/>
</dbReference>
<reference evidence="4" key="1">
    <citation type="journal article" date="2019" name="Plant Biotechnol. J.">
        <title>Genome sequencing of the Australian wild diploid species Gossypium australe highlights disease resistance and delayed gland morphogenesis.</title>
        <authorList>
            <person name="Cai Y."/>
            <person name="Cai X."/>
            <person name="Wang Q."/>
            <person name="Wang P."/>
            <person name="Zhang Y."/>
            <person name="Cai C."/>
            <person name="Xu Y."/>
            <person name="Wang K."/>
            <person name="Zhou Z."/>
            <person name="Wang C."/>
            <person name="Geng S."/>
            <person name="Li B."/>
            <person name="Dong Q."/>
            <person name="Hou Y."/>
            <person name="Wang H."/>
            <person name="Ai P."/>
            <person name="Liu Z."/>
            <person name="Yi F."/>
            <person name="Sun M."/>
            <person name="An G."/>
            <person name="Cheng J."/>
            <person name="Zhang Y."/>
            <person name="Shi Q."/>
            <person name="Xie Y."/>
            <person name="Shi X."/>
            <person name="Chang Y."/>
            <person name="Huang F."/>
            <person name="Chen Y."/>
            <person name="Hong S."/>
            <person name="Mi L."/>
            <person name="Sun Q."/>
            <person name="Zhang L."/>
            <person name="Zhou B."/>
            <person name="Peng R."/>
            <person name="Zhang X."/>
            <person name="Liu F."/>
        </authorList>
    </citation>
    <scope>NUCLEOTIDE SEQUENCE [LARGE SCALE GENOMIC DNA]</scope>
    <source>
        <strain evidence="4">cv. PA1801</strain>
    </source>
</reference>
<dbReference type="InterPro" id="IPR041577">
    <property type="entry name" value="RT_RNaseH_2"/>
</dbReference>
<evidence type="ECO:0000256" key="1">
    <source>
        <dbReference type="SAM" id="MobiDB-lite"/>
    </source>
</evidence>
<evidence type="ECO:0000259" key="2">
    <source>
        <dbReference type="PROSITE" id="PS50994"/>
    </source>
</evidence>
<comment type="caution">
    <text evidence="3">The sequence shown here is derived from an EMBL/GenBank/DDBJ whole genome shotgun (WGS) entry which is preliminary data.</text>
</comment>
<dbReference type="InterPro" id="IPR036397">
    <property type="entry name" value="RNaseH_sf"/>
</dbReference>
<sequence>MGEKEKSQSTKSGSTARGRSQRNQGSGTSSKNTPREQTTRSEGRAATRTYAIRSRKEASSPDVIMGTFPFYDTHGVALIDLGSTHSYVCIKLVSSMKMPVESTEFVIRLSNPLGKCVLVDKVCKDCHLRIRGHYFPTNLMLLPFDEFDVILDEQDRSPVVISSMLAPKYLRKGYEAYLAFVINAKETELTNESVPIVCEYPDVFPEELFGLPPIREIEFGFELAPGFARLSYSLWGASILFVKKKDGSMRLCIDYRQLNKEVRFLGHIVSGDGIRVDPSKISTIVDWEPSRNISETEKCQHSFKKLKALLIEAPILVQSKPGKEFVVFSDASLNGLGFVLIQEGKVIAYASRQLKPHEKNYPTHDLELAAIRRWLELIKDYKLVFDYHMGQVNVVADALSRKSLVALRAMNTRMNLSDDGCILAELMARQCFSKRFVKLRKVTMICKPKEFSVSRVTKMYNNLKKWHWWPSMKKDISEFVSRCLIFQQVKAKNQVPSGLLQPIMTPQWKWDQIAIDFVTGLPLTPKKKDSVWVVVDRLTNSAHFIPVRIDYSLDKLAIYYVSKIVRLHRVPLSIISDRDLRFTSRFWKKLEEALGTKLSFNTAFHLQTDGQPERVIQILEDMLRCCVLEIQGNWEKYLPLVEFAYNNSFQSSLKIAPYEALYGHKCQTPLYWIELRENQIHGVDFVTPLTCIQCRNMVQGITRLIRNQSCNSET</sequence>
<name>A0A5B6WFV4_9ROSI</name>
<dbReference type="GO" id="GO:0016779">
    <property type="term" value="F:nucleotidyltransferase activity"/>
    <property type="evidence" value="ECO:0007669"/>
    <property type="project" value="UniProtKB-KW"/>
</dbReference>
<dbReference type="AlphaFoldDB" id="A0A5B6WFV4"/>
<evidence type="ECO:0000313" key="4">
    <source>
        <dbReference type="Proteomes" id="UP000325315"/>
    </source>
</evidence>
<organism evidence="3 4">
    <name type="scientific">Gossypium australe</name>
    <dbReference type="NCBI Taxonomy" id="47621"/>
    <lineage>
        <taxon>Eukaryota</taxon>
        <taxon>Viridiplantae</taxon>
        <taxon>Streptophyta</taxon>
        <taxon>Embryophyta</taxon>
        <taxon>Tracheophyta</taxon>
        <taxon>Spermatophyta</taxon>
        <taxon>Magnoliopsida</taxon>
        <taxon>eudicotyledons</taxon>
        <taxon>Gunneridae</taxon>
        <taxon>Pentapetalae</taxon>
        <taxon>rosids</taxon>
        <taxon>malvids</taxon>
        <taxon>Malvales</taxon>
        <taxon>Malvaceae</taxon>
        <taxon>Malvoideae</taxon>
        <taxon>Gossypium</taxon>
    </lineage>
</organism>
<feature type="compositionally biased region" description="Polar residues" evidence="1">
    <location>
        <begin position="9"/>
        <end position="32"/>
    </location>
</feature>
<dbReference type="InterPro" id="IPR001584">
    <property type="entry name" value="Integrase_cat-core"/>
</dbReference>
<dbReference type="Pfam" id="PF17921">
    <property type="entry name" value="Integrase_H2C2"/>
    <property type="match status" value="1"/>
</dbReference>
<keyword evidence="4" id="KW-1185">Reference proteome</keyword>
<dbReference type="Gene3D" id="2.40.70.10">
    <property type="entry name" value="Acid Proteases"/>
    <property type="match status" value="1"/>
</dbReference>
<proteinExistence type="predicted"/>
<dbReference type="InterPro" id="IPR043502">
    <property type="entry name" value="DNA/RNA_pol_sf"/>
</dbReference>
<dbReference type="GO" id="GO:0004519">
    <property type="term" value="F:endonuclease activity"/>
    <property type="evidence" value="ECO:0007669"/>
    <property type="project" value="UniProtKB-KW"/>
</dbReference>
<feature type="compositionally biased region" description="Basic and acidic residues" evidence="1">
    <location>
        <begin position="33"/>
        <end position="45"/>
    </location>
</feature>
<dbReference type="Pfam" id="PF08284">
    <property type="entry name" value="RVP_2"/>
    <property type="match status" value="1"/>
</dbReference>
<dbReference type="InterPro" id="IPR021109">
    <property type="entry name" value="Peptidase_aspartic_dom_sf"/>
</dbReference>
<dbReference type="GO" id="GO:0003676">
    <property type="term" value="F:nucleic acid binding"/>
    <property type="evidence" value="ECO:0007669"/>
    <property type="project" value="InterPro"/>
</dbReference>